<accession>A0ABS3HCK6</accession>
<keyword evidence="1" id="KW-1133">Transmembrane helix</keyword>
<evidence type="ECO:0000256" key="1">
    <source>
        <dbReference type="SAM" id="Phobius"/>
    </source>
</evidence>
<protein>
    <submittedName>
        <fullName evidence="2">Uncharacterized protein</fullName>
    </submittedName>
</protein>
<feature type="transmembrane region" description="Helical" evidence="1">
    <location>
        <begin position="52"/>
        <end position="73"/>
    </location>
</feature>
<evidence type="ECO:0000313" key="2">
    <source>
        <dbReference type="EMBL" id="MBO0451171.1"/>
    </source>
</evidence>
<reference evidence="2 3" key="1">
    <citation type="submission" date="2021-03" db="EMBL/GenBank/DDBJ databases">
        <title>Enterococcal diversity collection.</title>
        <authorList>
            <person name="Gilmore M.S."/>
            <person name="Schwartzman J."/>
            <person name="Van Tyne D."/>
            <person name="Martin M."/>
            <person name="Earl A.M."/>
            <person name="Manson A.L."/>
            <person name="Straub T."/>
            <person name="Salamzade R."/>
            <person name="Saavedra J."/>
            <person name="Lebreton F."/>
            <person name="Prichula J."/>
            <person name="Schaufler K."/>
            <person name="Gaca A."/>
            <person name="Sgardioli B."/>
            <person name="Wagenaar J."/>
            <person name="Strong T."/>
        </authorList>
    </citation>
    <scope>NUCLEOTIDE SEQUENCE [LARGE SCALE GENOMIC DNA]</scope>
    <source>
        <strain evidence="2 3">MJM16</strain>
    </source>
</reference>
<proteinExistence type="predicted"/>
<evidence type="ECO:0000313" key="3">
    <source>
        <dbReference type="Proteomes" id="UP000664495"/>
    </source>
</evidence>
<name>A0ABS3HCK6_9ENTE</name>
<feature type="transmembrane region" description="Helical" evidence="1">
    <location>
        <begin position="12"/>
        <end position="31"/>
    </location>
</feature>
<comment type="caution">
    <text evidence="2">The sequence shown here is derived from an EMBL/GenBank/DDBJ whole genome shotgun (WGS) entry which is preliminary data.</text>
</comment>
<sequence>MSWEYDRGMILFLSALGVFILFCGIMAIRSVKKQKRLSPEERQLQQRISQEMGRRGVVLFFAILWLASGMLVFSLYEMELLDQTFKIPRVLSFFYDVFGISTGAIVQVVLSILVIFITIVSMIRKRRVLLAEFHSNE</sequence>
<organism evidence="2 3">
    <name type="scientific">Candidatus Enterococcus murrayae</name>
    <dbReference type="NCBI Taxonomy" id="2815321"/>
    <lineage>
        <taxon>Bacteria</taxon>
        <taxon>Bacillati</taxon>
        <taxon>Bacillota</taxon>
        <taxon>Bacilli</taxon>
        <taxon>Lactobacillales</taxon>
        <taxon>Enterococcaceae</taxon>
        <taxon>Enterococcus</taxon>
    </lineage>
</organism>
<keyword evidence="3" id="KW-1185">Reference proteome</keyword>
<feature type="transmembrane region" description="Helical" evidence="1">
    <location>
        <begin position="93"/>
        <end position="120"/>
    </location>
</feature>
<gene>
    <name evidence="2" type="ORF">JZO85_02765</name>
</gene>
<dbReference type="EMBL" id="JAFLVR010000005">
    <property type="protein sequence ID" value="MBO0451171.1"/>
    <property type="molecule type" value="Genomic_DNA"/>
</dbReference>
<dbReference type="RefSeq" id="WP_207106975.1">
    <property type="nucleotide sequence ID" value="NZ_JAFLVR010000005.1"/>
</dbReference>
<dbReference type="Proteomes" id="UP000664495">
    <property type="component" value="Unassembled WGS sequence"/>
</dbReference>
<keyword evidence="1" id="KW-0472">Membrane</keyword>
<keyword evidence="1" id="KW-0812">Transmembrane</keyword>